<organism evidence="1 2">
    <name type="scientific">Phytophthora fragariaefolia</name>
    <dbReference type="NCBI Taxonomy" id="1490495"/>
    <lineage>
        <taxon>Eukaryota</taxon>
        <taxon>Sar</taxon>
        <taxon>Stramenopiles</taxon>
        <taxon>Oomycota</taxon>
        <taxon>Peronosporomycetes</taxon>
        <taxon>Peronosporales</taxon>
        <taxon>Peronosporaceae</taxon>
        <taxon>Phytophthora</taxon>
    </lineage>
</organism>
<dbReference type="EMBL" id="BSXT01006646">
    <property type="protein sequence ID" value="GMF62724.1"/>
    <property type="molecule type" value="Genomic_DNA"/>
</dbReference>
<gene>
    <name evidence="1" type="ORF">Pfra01_002732000</name>
</gene>
<protein>
    <submittedName>
        <fullName evidence="1">Unnamed protein product</fullName>
    </submittedName>
</protein>
<dbReference type="AlphaFoldDB" id="A0A9W7DB61"/>
<dbReference type="OrthoDB" id="124913at2759"/>
<reference evidence="1" key="1">
    <citation type="submission" date="2023-04" db="EMBL/GenBank/DDBJ databases">
        <title>Phytophthora fragariaefolia NBRC 109709.</title>
        <authorList>
            <person name="Ichikawa N."/>
            <person name="Sato H."/>
            <person name="Tonouchi N."/>
        </authorList>
    </citation>
    <scope>NUCLEOTIDE SEQUENCE</scope>
    <source>
        <strain evidence="1">NBRC 109709</strain>
    </source>
</reference>
<name>A0A9W7DB61_9STRA</name>
<sequence length="192" mass="21609">MWAISRFKAGLLTHNLKALKIGSLIIELSLGAHPPSHCEDAAHAMDEDASRAVSPDAPPRIASDEEEVVDKHGIPVSVKLKTCSRSCGASFTSCHCQPRIRYEVRAAHDDLILMARNTWNQWKNLFVKWPCSTRDCKYNALQLYREVDILAWSRDNGEDEFPSVAILARIYLGKPLSTATQERFFLVKVGTW</sequence>
<evidence type="ECO:0000313" key="1">
    <source>
        <dbReference type="EMBL" id="GMF62724.1"/>
    </source>
</evidence>
<keyword evidence="2" id="KW-1185">Reference proteome</keyword>
<accession>A0A9W7DB61</accession>
<dbReference type="Proteomes" id="UP001165121">
    <property type="component" value="Unassembled WGS sequence"/>
</dbReference>
<proteinExistence type="predicted"/>
<evidence type="ECO:0000313" key="2">
    <source>
        <dbReference type="Proteomes" id="UP001165121"/>
    </source>
</evidence>
<comment type="caution">
    <text evidence="1">The sequence shown here is derived from an EMBL/GenBank/DDBJ whole genome shotgun (WGS) entry which is preliminary data.</text>
</comment>